<keyword evidence="1" id="KW-1133">Transmembrane helix</keyword>
<dbReference type="Proteomes" id="UP000886885">
    <property type="component" value="Chromosome 8D"/>
</dbReference>
<comment type="caution">
    <text evidence="2">The sequence shown here is derived from an EMBL/GenBank/DDBJ whole genome shotgun (WGS) entry which is preliminary data.</text>
</comment>
<organism evidence="2 3">
    <name type="scientific">Populus tomentosa</name>
    <name type="common">Chinese white poplar</name>
    <dbReference type="NCBI Taxonomy" id="118781"/>
    <lineage>
        <taxon>Eukaryota</taxon>
        <taxon>Viridiplantae</taxon>
        <taxon>Streptophyta</taxon>
        <taxon>Embryophyta</taxon>
        <taxon>Tracheophyta</taxon>
        <taxon>Spermatophyta</taxon>
        <taxon>Magnoliopsida</taxon>
        <taxon>eudicotyledons</taxon>
        <taxon>Gunneridae</taxon>
        <taxon>Pentapetalae</taxon>
        <taxon>rosids</taxon>
        <taxon>fabids</taxon>
        <taxon>Malpighiales</taxon>
        <taxon>Salicaceae</taxon>
        <taxon>Saliceae</taxon>
        <taxon>Populus</taxon>
    </lineage>
</organism>
<dbReference type="PANTHER" id="PTHR35100:SF1">
    <property type="entry name" value="F15H11.13 PROTEIN"/>
    <property type="match status" value="1"/>
</dbReference>
<dbReference type="AlphaFoldDB" id="A0A8X8CRW4"/>
<sequence>MSHQSRFNPCKTLESVHGIHVVQHSPFALKQIDQQGNFPQSTSESSGKGLDQLLLMRRVWQQRPGCLRPIQGCIHGDQHLAETVANVMTSLPFIVLGIQAPRKNLNTKLYANSLIGVGVVSSLYHSSRGKLRKYLRWFDYTMIATATVVSCPNELLYIGTTILSRLQGHPVLNTYAKLEFKSSTFQMLLFYMPIFDFLNKVAPLGNGLSSGHLMFIFIFIIIIFIIFTYARQSCSIHRTTLLHITKCLSRALRNENSKYLTAASAALLPIQPLMVSAIHTGMMEVAFAKRALKDPDLRMAHNLHKMSSLLGGVLFVADDCLPSTPFLHAGWHLAAAIGVGTCNKLLE</sequence>
<dbReference type="PANTHER" id="PTHR35100">
    <property type="entry name" value="FOLD PROTEIN"/>
    <property type="match status" value="1"/>
</dbReference>
<evidence type="ECO:0000256" key="1">
    <source>
        <dbReference type="SAM" id="Phobius"/>
    </source>
</evidence>
<proteinExistence type="predicted"/>
<dbReference type="OrthoDB" id="534610at2759"/>
<keyword evidence="3" id="KW-1185">Reference proteome</keyword>
<name>A0A8X8CRW4_POPTO</name>
<protein>
    <submittedName>
        <fullName evidence="2">Uncharacterized protein</fullName>
    </submittedName>
</protein>
<dbReference type="EMBL" id="JAAWWB010000016">
    <property type="protein sequence ID" value="KAG6764274.1"/>
    <property type="molecule type" value="Genomic_DNA"/>
</dbReference>
<accession>A0A8X8CRW4</accession>
<feature type="transmembrane region" description="Helical" evidence="1">
    <location>
        <begin position="210"/>
        <end position="230"/>
    </location>
</feature>
<keyword evidence="1" id="KW-0812">Transmembrane</keyword>
<keyword evidence="1" id="KW-0472">Membrane</keyword>
<evidence type="ECO:0000313" key="2">
    <source>
        <dbReference type="EMBL" id="KAG6764274.1"/>
    </source>
</evidence>
<gene>
    <name evidence="2" type="ORF">POTOM_031737</name>
</gene>
<evidence type="ECO:0000313" key="3">
    <source>
        <dbReference type="Proteomes" id="UP000886885"/>
    </source>
</evidence>
<reference evidence="2" key="1">
    <citation type="journal article" date="2020" name="bioRxiv">
        <title>Hybrid origin of Populus tomentosa Carr. identified through genome sequencing and phylogenomic analysis.</title>
        <authorList>
            <person name="An X."/>
            <person name="Gao K."/>
            <person name="Chen Z."/>
            <person name="Li J."/>
            <person name="Yang X."/>
            <person name="Yang X."/>
            <person name="Zhou J."/>
            <person name="Guo T."/>
            <person name="Zhao T."/>
            <person name="Huang S."/>
            <person name="Miao D."/>
            <person name="Khan W.U."/>
            <person name="Rao P."/>
            <person name="Ye M."/>
            <person name="Lei B."/>
            <person name="Liao W."/>
            <person name="Wang J."/>
            <person name="Ji L."/>
            <person name="Li Y."/>
            <person name="Guo B."/>
            <person name="Mustafa N.S."/>
            <person name="Li S."/>
            <person name="Yun Q."/>
            <person name="Keller S.R."/>
            <person name="Mao J."/>
            <person name="Zhang R."/>
            <person name="Strauss S.H."/>
        </authorList>
    </citation>
    <scope>NUCLEOTIDE SEQUENCE</scope>
    <source>
        <strain evidence="2">GM15</strain>
        <tissue evidence="2">Leaf</tissue>
    </source>
</reference>